<evidence type="ECO:0000256" key="5">
    <source>
        <dbReference type="ARBA" id="ARBA00023163"/>
    </source>
</evidence>
<dbReference type="InterPro" id="IPR039425">
    <property type="entry name" value="RNA_pol_sigma-70-like"/>
</dbReference>
<dbReference type="InterPro" id="IPR013324">
    <property type="entry name" value="RNA_pol_sigma_r3/r4-like"/>
</dbReference>
<dbReference type="InterPro" id="IPR014284">
    <property type="entry name" value="RNA_pol_sigma-70_dom"/>
</dbReference>
<dbReference type="InterPro" id="IPR007627">
    <property type="entry name" value="RNA_pol_sigma70_r2"/>
</dbReference>
<organism evidence="8">
    <name type="scientific">marine metagenome</name>
    <dbReference type="NCBI Taxonomy" id="408172"/>
    <lineage>
        <taxon>unclassified sequences</taxon>
        <taxon>metagenomes</taxon>
        <taxon>ecological metagenomes</taxon>
    </lineage>
</organism>
<reference evidence="8" key="1">
    <citation type="submission" date="2018-05" db="EMBL/GenBank/DDBJ databases">
        <authorList>
            <person name="Lanie J.A."/>
            <person name="Ng W.-L."/>
            <person name="Kazmierczak K.M."/>
            <person name="Andrzejewski T.M."/>
            <person name="Davidsen T.M."/>
            <person name="Wayne K.J."/>
            <person name="Tettelin H."/>
            <person name="Glass J.I."/>
            <person name="Rusch D."/>
            <person name="Podicherti R."/>
            <person name="Tsui H.-C.T."/>
            <person name="Winkler M.E."/>
        </authorList>
    </citation>
    <scope>NUCLEOTIDE SEQUENCE</scope>
</reference>
<evidence type="ECO:0000256" key="3">
    <source>
        <dbReference type="ARBA" id="ARBA00023082"/>
    </source>
</evidence>
<dbReference type="AlphaFoldDB" id="A0A382U4G4"/>
<evidence type="ECO:0000259" key="7">
    <source>
        <dbReference type="Pfam" id="PF08281"/>
    </source>
</evidence>
<feature type="domain" description="RNA polymerase sigma factor 70 region 4 type 2" evidence="7">
    <location>
        <begin position="130"/>
        <end position="181"/>
    </location>
</feature>
<dbReference type="PANTHER" id="PTHR43133:SF8">
    <property type="entry name" value="RNA POLYMERASE SIGMA FACTOR HI_1459-RELATED"/>
    <property type="match status" value="1"/>
</dbReference>
<dbReference type="SUPFAM" id="SSF88659">
    <property type="entry name" value="Sigma3 and sigma4 domains of RNA polymerase sigma factors"/>
    <property type="match status" value="1"/>
</dbReference>
<keyword evidence="3" id="KW-0731">Sigma factor</keyword>
<dbReference type="SUPFAM" id="SSF88946">
    <property type="entry name" value="Sigma2 domain of RNA polymerase sigma factors"/>
    <property type="match status" value="1"/>
</dbReference>
<evidence type="ECO:0000313" key="8">
    <source>
        <dbReference type="EMBL" id="SVD28862.1"/>
    </source>
</evidence>
<evidence type="ECO:0008006" key="9">
    <source>
        <dbReference type="Google" id="ProtNLM"/>
    </source>
</evidence>
<dbReference type="Pfam" id="PF08281">
    <property type="entry name" value="Sigma70_r4_2"/>
    <property type="match status" value="1"/>
</dbReference>
<dbReference type="EMBL" id="UINC01141242">
    <property type="protein sequence ID" value="SVD28862.1"/>
    <property type="molecule type" value="Genomic_DNA"/>
</dbReference>
<evidence type="ECO:0000256" key="1">
    <source>
        <dbReference type="ARBA" id="ARBA00010641"/>
    </source>
</evidence>
<sequence>MSDYELSDEVLIKKFQDGDISAYNQIVYRYKDRLLNFIYRFLNDLDRSEDLVQDTLLKLYTHKDSYREIAKFSTWLYTIAANLARTELRKLKRRKTFSVTELSYEDREFIISSTDADPSDEHLSKNFEKNVHQALLELPDDFKTIIILRDIQELSYDEISKIVELPLGTVKSRINRGRIKLQQLLKKKGENPY</sequence>
<dbReference type="CDD" id="cd06171">
    <property type="entry name" value="Sigma70_r4"/>
    <property type="match status" value="1"/>
</dbReference>
<feature type="domain" description="RNA polymerase sigma-70 region 2" evidence="6">
    <location>
        <begin position="28"/>
        <end position="94"/>
    </location>
</feature>
<keyword evidence="5" id="KW-0804">Transcription</keyword>
<protein>
    <recommendedName>
        <fullName evidence="9">RNA polymerase subunit sigma-24</fullName>
    </recommendedName>
</protein>
<keyword evidence="4" id="KW-0238">DNA-binding</keyword>
<dbReference type="Gene3D" id="1.10.10.10">
    <property type="entry name" value="Winged helix-like DNA-binding domain superfamily/Winged helix DNA-binding domain"/>
    <property type="match status" value="1"/>
</dbReference>
<gene>
    <name evidence="8" type="ORF">METZ01_LOCUS381716</name>
</gene>
<comment type="similarity">
    <text evidence="1">Belongs to the sigma-70 factor family. ECF subfamily.</text>
</comment>
<accession>A0A382U4G4</accession>
<dbReference type="Pfam" id="PF04542">
    <property type="entry name" value="Sigma70_r2"/>
    <property type="match status" value="1"/>
</dbReference>
<evidence type="ECO:0000256" key="4">
    <source>
        <dbReference type="ARBA" id="ARBA00023125"/>
    </source>
</evidence>
<name>A0A382U4G4_9ZZZZ</name>
<evidence type="ECO:0000256" key="2">
    <source>
        <dbReference type="ARBA" id="ARBA00023015"/>
    </source>
</evidence>
<keyword evidence="2" id="KW-0805">Transcription regulation</keyword>
<dbReference type="InterPro" id="IPR013325">
    <property type="entry name" value="RNA_pol_sigma_r2"/>
</dbReference>
<dbReference type="GO" id="GO:0006352">
    <property type="term" value="P:DNA-templated transcription initiation"/>
    <property type="evidence" value="ECO:0007669"/>
    <property type="project" value="InterPro"/>
</dbReference>
<dbReference type="GO" id="GO:0003677">
    <property type="term" value="F:DNA binding"/>
    <property type="evidence" value="ECO:0007669"/>
    <property type="project" value="UniProtKB-KW"/>
</dbReference>
<dbReference type="NCBIfam" id="TIGR02937">
    <property type="entry name" value="sigma70-ECF"/>
    <property type="match status" value="1"/>
</dbReference>
<dbReference type="InterPro" id="IPR036388">
    <property type="entry name" value="WH-like_DNA-bd_sf"/>
</dbReference>
<dbReference type="InterPro" id="IPR013249">
    <property type="entry name" value="RNA_pol_sigma70_r4_t2"/>
</dbReference>
<dbReference type="Gene3D" id="1.10.1740.10">
    <property type="match status" value="1"/>
</dbReference>
<evidence type="ECO:0000259" key="6">
    <source>
        <dbReference type="Pfam" id="PF04542"/>
    </source>
</evidence>
<dbReference type="PANTHER" id="PTHR43133">
    <property type="entry name" value="RNA POLYMERASE ECF-TYPE SIGMA FACTO"/>
    <property type="match status" value="1"/>
</dbReference>
<proteinExistence type="inferred from homology"/>
<dbReference type="GO" id="GO:0016987">
    <property type="term" value="F:sigma factor activity"/>
    <property type="evidence" value="ECO:0007669"/>
    <property type="project" value="UniProtKB-KW"/>
</dbReference>